<feature type="compositionally biased region" description="Polar residues" evidence="1">
    <location>
        <begin position="1"/>
        <end position="24"/>
    </location>
</feature>
<dbReference type="InterPro" id="IPR022496">
    <property type="entry name" value="T6A_TsaB"/>
</dbReference>
<feature type="region of interest" description="Disordered" evidence="1">
    <location>
        <begin position="1"/>
        <end position="27"/>
    </location>
</feature>
<proteinExistence type="predicted"/>
<dbReference type="NCBIfam" id="TIGR03725">
    <property type="entry name" value="T6A_YeaZ"/>
    <property type="match status" value="1"/>
</dbReference>
<evidence type="ECO:0000259" key="2">
    <source>
        <dbReference type="Pfam" id="PF00814"/>
    </source>
</evidence>
<name>A0A261EYU5_9BIFI</name>
<keyword evidence="4" id="KW-1185">Reference proteome</keyword>
<accession>A0A261EYU5</accession>
<dbReference type="InterPro" id="IPR043129">
    <property type="entry name" value="ATPase_NBD"/>
</dbReference>
<dbReference type="GO" id="GO:0002949">
    <property type="term" value="P:tRNA threonylcarbamoyladenosine modification"/>
    <property type="evidence" value="ECO:0007669"/>
    <property type="project" value="InterPro"/>
</dbReference>
<comment type="caution">
    <text evidence="3">The sequence shown here is derived from an EMBL/GenBank/DDBJ whole genome shotgun (WGS) entry which is preliminary data.</text>
</comment>
<dbReference type="EMBL" id="MWWQ01000006">
    <property type="protein sequence ID" value="OZG52005.1"/>
    <property type="molecule type" value="Genomic_DNA"/>
</dbReference>
<dbReference type="Pfam" id="PF00814">
    <property type="entry name" value="TsaD"/>
    <property type="match status" value="1"/>
</dbReference>
<reference evidence="3 4" key="1">
    <citation type="journal article" date="2017" name="BMC Genomics">
        <title>Comparative genomic and phylogenomic analyses of the Bifidobacteriaceae family.</title>
        <authorList>
            <person name="Lugli G.A."/>
            <person name="Milani C."/>
            <person name="Turroni F."/>
            <person name="Duranti S."/>
            <person name="Mancabelli L."/>
            <person name="Mangifesta M."/>
            <person name="Ferrario C."/>
            <person name="Modesto M."/>
            <person name="Mattarelli P."/>
            <person name="Jiri K."/>
            <person name="van Sinderen D."/>
            <person name="Ventura M."/>
        </authorList>
    </citation>
    <scope>NUCLEOTIDE SEQUENCE [LARGE SCALE GENOMIC DNA]</scope>
    <source>
        <strain evidence="3 4">DSM 24744</strain>
    </source>
</reference>
<evidence type="ECO:0000313" key="4">
    <source>
        <dbReference type="Proteomes" id="UP000216454"/>
    </source>
</evidence>
<gene>
    <name evidence="3" type="ORF">PSSU_0788</name>
</gene>
<dbReference type="SUPFAM" id="SSF53067">
    <property type="entry name" value="Actin-like ATPase domain"/>
    <property type="match status" value="1"/>
</dbReference>
<dbReference type="InterPro" id="IPR000905">
    <property type="entry name" value="Gcp-like_dom"/>
</dbReference>
<dbReference type="Gene3D" id="3.30.420.40">
    <property type="match status" value="2"/>
</dbReference>
<evidence type="ECO:0000256" key="1">
    <source>
        <dbReference type="SAM" id="MobiDB-lite"/>
    </source>
</evidence>
<sequence>MNDAMNATNSTADGTTQAAGSATRESQDIPTLVIDTSFGATVAVVGHEPHYEPDSRSHVEKLEPAISHVVEQAGLTPSDIRRIVVGTGPAPFTGLRAGIVAARAMAFATGAELLGQNVLEPQAAWLAQGQLPDGRRHVTLAVNDARRKQLYYALYEMVPGDPVPHVLIDMDIASAGTIAHKVNEWLRSRDTPEGGEIVVDVCGTGAKRYFSSFQGIVALGDLHDDSCLHVAGVQGPRIFAQLAAAHHAAGDPCSSEPLYLRRPDVSEPAPFKHVTEEPNHAARMERIAQAEAAGAAHESASQNASQGASHGEVRR</sequence>
<dbReference type="Proteomes" id="UP000216454">
    <property type="component" value="Unassembled WGS sequence"/>
</dbReference>
<evidence type="ECO:0000313" key="3">
    <source>
        <dbReference type="EMBL" id="OZG52005.1"/>
    </source>
</evidence>
<organism evidence="3 4">
    <name type="scientific">Pseudoscardovia suis</name>
    <dbReference type="NCBI Taxonomy" id="987063"/>
    <lineage>
        <taxon>Bacteria</taxon>
        <taxon>Bacillati</taxon>
        <taxon>Actinomycetota</taxon>
        <taxon>Actinomycetes</taxon>
        <taxon>Bifidobacteriales</taxon>
        <taxon>Bifidobacteriaceae</taxon>
        <taxon>Pseudoscardovia</taxon>
    </lineage>
</organism>
<feature type="region of interest" description="Disordered" evidence="1">
    <location>
        <begin position="289"/>
        <end position="315"/>
    </location>
</feature>
<feature type="compositionally biased region" description="Low complexity" evidence="1">
    <location>
        <begin position="289"/>
        <end position="304"/>
    </location>
</feature>
<dbReference type="AlphaFoldDB" id="A0A261EYU5"/>
<protein>
    <submittedName>
        <fullName evidence="3">tRNA threonylcarbamoyladenosine biosynthesis protein TsaB</fullName>
    </submittedName>
</protein>
<feature type="domain" description="Gcp-like" evidence="2">
    <location>
        <begin position="55"/>
        <end position="157"/>
    </location>
</feature>